<evidence type="ECO:0000313" key="2">
    <source>
        <dbReference type="EMBL" id="AJC19377.1"/>
    </source>
</evidence>
<keyword evidence="4" id="KW-1185">Reference proteome</keyword>
<reference evidence="3 5" key="3">
    <citation type="submission" date="2018-06" db="EMBL/GenBank/DDBJ databases">
        <authorList>
            <consortium name="Pathogen Informatics"/>
            <person name="Doyle S."/>
        </authorList>
    </citation>
    <scope>NUCLEOTIDE SEQUENCE [LARGE SCALE GENOMIC DNA]</scope>
    <source>
        <strain evidence="3 5">NCTC13159</strain>
    </source>
</reference>
<evidence type="ECO:0000313" key="4">
    <source>
        <dbReference type="Proteomes" id="UP000035086"/>
    </source>
</evidence>
<dbReference type="Gene3D" id="1.25.40.20">
    <property type="entry name" value="Ankyrin repeat-containing domain"/>
    <property type="match status" value="1"/>
</dbReference>
<protein>
    <submittedName>
        <fullName evidence="3">Ankyrin repeats (3 copies)</fullName>
    </submittedName>
</protein>
<dbReference type="AlphaFoldDB" id="A0AAJ4ZFV6"/>
<sequence>MPGMSPIPSSPSSTSTVPTHAPTHAPADDGLADAQRSGTLTALPLSRLLCGRETSEYHPTDVWATLVNPQSYAGRELRDTCDAANPGGPLFLEMVTLLTTNERERTVDRLADAGIFVAPARRQHGRHEDTLFLQTDEGLTLWLQYAALPGASQNVFDSSDVYGESTTVEQSRIDAVLRILVACGRDASDAAPFSDAVPPLNPLSHLASQVAPQWLPRLLALGVDPNQVNNRGTPLVVAAMRAEAIRLRLAGRDPLAVHASLCHLGRLLKRHGADLQRSSRVGAPPVAILTFHGHCGAAEALLSIGADPNTPDQNGHTLMHHLAHNTREIDTAEKRATAHLAHYLLIVATRYGGDLDRTNSAGQSARSFVPRPLSLDPHMSRQFVDSVRETAMQRIRVML</sequence>
<dbReference type="SUPFAM" id="SSF48403">
    <property type="entry name" value="Ankyrin repeat"/>
    <property type="match status" value="1"/>
</dbReference>
<dbReference type="Proteomes" id="UP000035086">
    <property type="component" value="Chromosome"/>
</dbReference>
<dbReference type="EMBL" id="UGSJ01000001">
    <property type="protein sequence ID" value="SUA92622.1"/>
    <property type="molecule type" value="Genomic_DNA"/>
</dbReference>
<proteinExistence type="predicted"/>
<evidence type="ECO:0000256" key="1">
    <source>
        <dbReference type="SAM" id="MobiDB-lite"/>
    </source>
</evidence>
<name>A0AAJ4ZFV6_PANPU</name>
<organism evidence="3 5">
    <name type="scientific">Pandoraea pulmonicola</name>
    <dbReference type="NCBI Taxonomy" id="93221"/>
    <lineage>
        <taxon>Bacteria</taxon>
        <taxon>Pseudomonadati</taxon>
        <taxon>Pseudomonadota</taxon>
        <taxon>Betaproteobacteria</taxon>
        <taxon>Burkholderiales</taxon>
        <taxon>Burkholderiaceae</taxon>
        <taxon>Pandoraea</taxon>
    </lineage>
</organism>
<reference evidence="4" key="1">
    <citation type="submission" date="2014-12" db="EMBL/GenBank/DDBJ databases">
        <title>Complete Genome Sequencing of Pandoraea pulmonicola DSM 16583.</title>
        <authorList>
            <person name="Chan K.-G."/>
        </authorList>
    </citation>
    <scope>NUCLEOTIDE SEQUENCE [LARGE SCALE GENOMIC DNA]</scope>
    <source>
        <strain evidence="4">DSM 16583</strain>
    </source>
</reference>
<feature type="compositionally biased region" description="Low complexity" evidence="1">
    <location>
        <begin position="1"/>
        <end position="25"/>
    </location>
</feature>
<dbReference type="InterPro" id="IPR036770">
    <property type="entry name" value="Ankyrin_rpt-contain_sf"/>
</dbReference>
<gene>
    <name evidence="3" type="ORF">NCTC13159_04156</name>
    <name evidence="2" type="ORF">RO07_00685</name>
</gene>
<dbReference type="KEGG" id="ppul:RO07_00685"/>
<dbReference type="Proteomes" id="UP000254589">
    <property type="component" value="Unassembled WGS sequence"/>
</dbReference>
<evidence type="ECO:0000313" key="5">
    <source>
        <dbReference type="Proteomes" id="UP000254589"/>
    </source>
</evidence>
<accession>A0AAJ4ZFV6</accession>
<evidence type="ECO:0000313" key="3">
    <source>
        <dbReference type="EMBL" id="SUA92622.1"/>
    </source>
</evidence>
<feature type="region of interest" description="Disordered" evidence="1">
    <location>
        <begin position="1"/>
        <end position="32"/>
    </location>
</feature>
<dbReference type="EMBL" id="CP010310">
    <property type="protein sequence ID" value="AJC19377.1"/>
    <property type="molecule type" value="Genomic_DNA"/>
</dbReference>
<reference evidence="2" key="2">
    <citation type="submission" date="2016-11" db="EMBL/GenBank/DDBJ databases">
        <title>Complete Genome Sequencing of Pandoraea pulmonicola DSM 16583.</title>
        <authorList>
            <person name="Chan K.-G."/>
        </authorList>
    </citation>
    <scope>NUCLEOTIDE SEQUENCE</scope>
    <source>
        <strain evidence="2">DSM 16583</strain>
    </source>
</reference>